<keyword evidence="3" id="KW-1185">Reference proteome</keyword>
<dbReference type="Proteomes" id="UP000499080">
    <property type="component" value="Unassembled WGS sequence"/>
</dbReference>
<feature type="compositionally biased region" description="Polar residues" evidence="1">
    <location>
        <begin position="179"/>
        <end position="198"/>
    </location>
</feature>
<comment type="caution">
    <text evidence="2">The sequence shown here is derived from an EMBL/GenBank/DDBJ whole genome shotgun (WGS) entry which is preliminary data.</text>
</comment>
<feature type="region of interest" description="Disordered" evidence="1">
    <location>
        <begin position="162"/>
        <end position="208"/>
    </location>
</feature>
<evidence type="ECO:0000313" key="3">
    <source>
        <dbReference type="Proteomes" id="UP000499080"/>
    </source>
</evidence>
<reference evidence="2 3" key="1">
    <citation type="journal article" date="2019" name="Sci. Rep.">
        <title>Orb-weaving spider Araneus ventricosus genome elucidates the spidroin gene catalogue.</title>
        <authorList>
            <person name="Kono N."/>
            <person name="Nakamura H."/>
            <person name="Ohtoshi R."/>
            <person name="Moran D.A.P."/>
            <person name="Shinohara A."/>
            <person name="Yoshida Y."/>
            <person name="Fujiwara M."/>
            <person name="Mori M."/>
            <person name="Tomita M."/>
            <person name="Arakawa K."/>
        </authorList>
    </citation>
    <scope>NUCLEOTIDE SEQUENCE [LARGE SCALE GENOMIC DNA]</scope>
</reference>
<accession>A0A4Y2JWB0</accession>
<organism evidence="2 3">
    <name type="scientific">Araneus ventricosus</name>
    <name type="common">Orbweaver spider</name>
    <name type="synonym">Epeira ventricosa</name>
    <dbReference type="NCBI Taxonomy" id="182803"/>
    <lineage>
        <taxon>Eukaryota</taxon>
        <taxon>Metazoa</taxon>
        <taxon>Ecdysozoa</taxon>
        <taxon>Arthropoda</taxon>
        <taxon>Chelicerata</taxon>
        <taxon>Arachnida</taxon>
        <taxon>Araneae</taxon>
        <taxon>Araneomorphae</taxon>
        <taxon>Entelegynae</taxon>
        <taxon>Araneoidea</taxon>
        <taxon>Araneidae</taxon>
        <taxon>Araneus</taxon>
    </lineage>
</organism>
<dbReference type="EMBL" id="BGPR01111924">
    <property type="protein sequence ID" value="GBM93582.1"/>
    <property type="molecule type" value="Genomic_DNA"/>
</dbReference>
<dbReference type="AlphaFoldDB" id="A0A4Y2JWB0"/>
<protein>
    <submittedName>
        <fullName evidence="2">Uncharacterized protein</fullName>
    </submittedName>
</protein>
<evidence type="ECO:0000313" key="2">
    <source>
        <dbReference type="EMBL" id="GBM93582.1"/>
    </source>
</evidence>
<name>A0A4Y2JWB0_ARAVE</name>
<feature type="compositionally biased region" description="Basic and acidic residues" evidence="1">
    <location>
        <begin position="199"/>
        <end position="208"/>
    </location>
</feature>
<gene>
    <name evidence="2" type="ORF">AVEN_269678_1</name>
</gene>
<evidence type="ECO:0000256" key="1">
    <source>
        <dbReference type="SAM" id="MobiDB-lite"/>
    </source>
</evidence>
<proteinExistence type="predicted"/>
<sequence length="228" mass="26297">MDYIYPDKPFQNTINVLEASILNENLITSDIETTLLASETSLRQVQSCREIGVLFSTERDPNRLEKRERESHLSLTGGKCDVSEPNRGYQNRPSNHCNYAHIEKEILAVWEVAEVLRQNEVPRSYCIRTYNGEIRTKIRIHLRPNKYSNLAPFKNVKGYKEYSTRDTLPESTPVVRPQEQVTESASDSQSNPVSSFHEPSSRCPDKGPYRIPRYGRFIKPPSRYVATF</sequence>